<dbReference type="EMBL" id="BMJV01000001">
    <property type="protein sequence ID" value="GGG64659.1"/>
    <property type="molecule type" value="Genomic_DNA"/>
</dbReference>
<dbReference type="Pfam" id="PF13403">
    <property type="entry name" value="Hint_2"/>
    <property type="match status" value="1"/>
</dbReference>
<feature type="domain" description="Hedgehog/Intein (Hint)" evidence="1">
    <location>
        <begin position="70"/>
        <end position="215"/>
    </location>
</feature>
<keyword evidence="3" id="KW-1185">Reference proteome</keyword>
<proteinExistence type="predicted"/>
<evidence type="ECO:0000259" key="1">
    <source>
        <dbReference type="Pfam" id="PF13403"/>
    </source>
</evidence>
<comment type="caution">
    <text evidence="2">The sequence shown here is derived from an EMBL/GenBank/DDBJ whole genome shotgun (WGS) entry which is preliminary data.</text>
</comment>
<gene>
    <name evidence="2" type="ORF">GCM10011415_09080</name>
</gene>
<evidence type="ECO:0000313" key="3">
    <source>
        <dbReference type="Proteomes" id="UP000617145"/>
    </source>
</evidence>
<protein>
    <recommendedName>
        <fullName evidence="1">Hedgehog/Intein (Hint) domain-containing protein</fullName>
    </recommendedName>
</protein>
<dbReference type="AlphaFoldDB" id="A0A8J2ZHQ9"/>
<dbReference type="Proteomes" id="UP000617145">
    <property type="component" value="Unassembled WGS sequence"/>
</dbReference>
<accession>A0A8J2ZHQ9</accession>
<name>A0A8J2ZHQ9_9RHOB</name>
<reference evidence="2" key="2">
    <citation type="submission" date="2020-09" db="EMBL/GenBank/DDBJ databases">
        <authorList>
            <person name="Sun Q."/>
            <person name="Zhou Y."/>
        </authorList>
    </citation>
    <scope>NUCLEOTIDE SEQUENCE</scope>
    <source>
        <strain evidence="2">CGMCC 1.15762</strain>
    </source>
</reference>
<dbReference type="InterPro" id="IPR028992">
    <property type="entry name" value="Hedgehog/Intein_dom"/>
</dbReference>
<sequence>MSRHYESQSSVTKAVSLQIAREPSLRAGRPQRASSLMRRYEAAALLSDLSITTTSRVAPATPLFEEATTAFARGTLIPTVRGPVAIEDLIPGDYVESNAGSQPVTWIGSTTYVPGIDDDATTLASLTRITSDAFGPSRPLGDVLVGPAARMVVQRPRLKALIGQDRVLVPVSDFADGDRIVTVTPVGAVQLYHLMLGHHGTIMVGGMAMETYHPGKALSQLSNGALRAQFLSIFPNVDVVQDFGELTMTRTSREVLESLSAV</sequence>
<evidence type="ECO:0000313" key="2">
    <source>
        <dbReference type="EMBL" id="GGG64659.1"/>
    </source>
</evidence>
<dbReference type="SUPFAM" id="SSF51294">
    <property type="entry name" value="Hedgehog/intein (Hint) domain"/>
    <property type="match status" value="1"/>
</dbReference>
<organism evidence="2 3">
    <name type="scientific">Salipiger pallidus</name>
    <dbReference type="NCBI Taxonomy" id="1775170"/>
    <lineage>
        <taxon>Bacteria</taxon>
        <taxon>Pseudomonadati</taxon>
        <taxon>Pseudomonadota</taxon>
        <taxon>Alphaproteobacteria</taxon>
        <taxon>Rhodobacterales</taxon>
        <taxon>Roseobacteraceae</taxon>
        <taxon>Salipiger</taxon>
    </lineage>
</organism>
<dbReference type="InterPro" id="IPR036844">
    <property type="entry name" value="Hint_dom_sf"/>
</dbReference>
<reference evidence="2" key="1">
    <citation type="journal article" date="2014" name="Int. J. Syst. Evol. Microbiol.">
        <title>Complete genome sequence of Corynebacterium casei LMG S-19264T (=DSM 44701T), isolated from a smear-ripened cheese.</title>
        <authorList>
            <consortium name="US DOE Joint Genome Institute (JGI-PGF)"/>
            <person name="Walter F."/>
            <person name="Albersmeier A."/>
            <person name="Kalinowski J."/>
            <person name="Ruckert C."/>
        </authorList>
    </citation>
    <scope>NUCLEOTIDE SEQUENCE</scope>
    <source>
        <strain evidence="2">CGMCC 1.15762</strain>
    </source>
</reference>